<keyword evidence="5" id="KW-1185">Reference proteome</keyword>
<dbReference type="PROSITE" id="PS50158">
    <property type="entry name" value="ZF_CCHC"/>
    <property type="match status" value="1"/>
</dbReference>
<name>A0A9D3MXP6_ANGAN</name>
<evidence type="ECO:0000313" key="4">
    <source>
        <dbReference type="EMBL" id="KAG5857209.1"/>
    </source>
</evidence>
<keyword evidence="1" id="KW-0479">Metal-binding</keyword>
<dbReference type="Pfam" id="PF00098">
    <property type="entry name" value="zf-CCHC"/>
    <property type="match status" value="1"/>
</dbReference>
<dbReference type="SUPFAM" id="SSF57756">
    <property type="entry name" value="Retrovirus zinc finger-like domains"/>
    <property type="match status" value="1"/>
</dbReference>
<dbReference type="PANTHER" id="PTHR15503:SF22">
    <property type="entry name" value="TRANSPOSON TY3-I GAG POLYPROTEIN"/>
    <property type="match status" value="1"/>
</dbReference>
<comment type="caution">
    <text evidence="4">The sequence shown here is derived from an EMBL/GenBank/DDBJ whole genome shotgun (WGS) entry which is preliminary data.</text>
</comment>
<dbReference type="SMART" id="SM00343">
    <property type="entry name" value="ZnF_C2HC"/>
    <property type="match status" value="1"/>
</dbReference>
<dbReference type="InterPro" id="IPR001878">
    <property type="entry name" value="Znf_CCHC"/>
</dbReference>
<feature type="region of interest" description="Disordered" evidence="2">
    <location>
        <begin position="241"/>
        <end position="303"/>
    </location>
</feature>
<dbReference type="GO" id="GO:0003676">
    <property type="term" value="F:nucleic acid binding"/>
    <property type="evidence" value="ECO:0007669"/>
    <property type="project" value="InterPro"/>
</dbReference>
<dbReference type="InterPro" id="IPR032567">
    <property type="entry name" value="RTL1-rel"/>
</dbReference>
<feature type="compositionally biased region" description="Pro residues" evidence="2">
    <location>
        <begin position="270"/>
        <end position="279"/>
    </location>
</feature>
<dbReference type="GO" id="GO:0008270">
    <property type="term" value="F:zinc ion binding"/>
    <property type="evidence" value="ECO:0007669"/>
    <property type="project" value="UniProtKB-KW"/>
</dbReference>
<feature type="compositionally biased region" description="Basic and acidic residues" evidence="2">
    <location>
        <begin position="287"/>
        <end position="303"/>
    </location>
</feature>
<dbReference type="InterPro" id="IPR036875">
    <property type="entry name" value="Znf_CCHC_sf"/>
</dbReference>
<sequence length="330" mass="36757">MDPADPEQLRAALSRQGALVGQHDQSLRDLSEQLQLLVHSVSTMGDRLSQLTAHFTPPAPPTPPVPEPPAPVFHVREPYLPAPERYAGALGKCKAFLMQCDQVFSLQPLTYQDDRAKIAYVRSLLTGSALAWASALWGTASPVNVDFSVFISEFRKVFDHPVCGRKAQQRLLSLRQGYRSVSEFAVEFRTLAAETKHNDSVLQSIFYSGLNENIKDELAVRDDTTNLDALVSLASRLDNRLRERRRERARHSTPGQPFPGPSRRPASRPSAPPRSPSPSPDSEEPMEMGRARVTPGERSRREREGLCFYCGQAGHLRASCPLRPKDQARQ</sequence>
<evidence type="ECO:0000313" key="5">
    <source>
        <dbReference type="Proteomes" id="UP001044222"/>
    </source>
</evidence>
<keyword evidence="1" id="KW-0863">Zinc-finger</keyword>
<dbReference type="Pfam" id="PF03732">
    <property type="entry name" value="Retrotrans_gag"/>
    <property type="match status" value="1"/>
</dbReference>
<gene>
    <name evidence="4" type="ORF">ANANG_G00016760</name>
</gene>
<dbReference type="AlphaFoldDB" id="A0A9D3MXP6"/>
<feature type="domain" description="CCHC-type" evidence="3">
    <location>
        <begin position="307"/>
        <end position="321"/>
    </location>
</feature>
<protein>
    <recommendedName>
        <fullName evidence="3">CCHC-type domain-containing protein</fullName>
    </recommendedName>
</protein>
<evidence type="ECO:0000256" key="1">
    <source>
        <dbReference type="PROSITE-ProRule" id="PRU00047"/>
    </source>
</evidence>
<dbReference type="PANTHER" id="PTHR15503">
    <property type="entry name" value="LDOC1 RELATED"/>
    <property type="match status" value="1"/>
</dbReference>
<dbReference type="Gene3D" id="4.10.60.10">
    <property type="entry name" value="Zinc finger, CCHC-type"/>
    <property type="match status" value="1"/>
</dbReference>
<evidence type="ECO:0000259" key="3">
    <source>
        <dbReference type="PROSITE" id="PS50158"/>
    </source>
</evidence>
<dbReference type="Proteomes" id="UP001044222">
    <property type="component" value="Unassembled WGS sequence"/>
</dbReference>
<reference evidence="4" key="1">
    <citation type="submission" date="2021-01" db="EMBL/GenBank/DDBJ databases">
        <title>A chromosome-scale assembly of European eel, Anguilla anguilla.</title>
        <authorList>
            <person name="Henkel C."/>
            <person name="Jong-Raadsen S.A."/>
            <person name="Dufour S."/>
            <person name="Weltzien F.-A."/>
            <person name="Palstra A.P."/>
            <person name="Pelster B."/>
            <person name="Spaink H.P."/>
            <person name="Van Den Thillart G.E."/>
            <person name="Jansen H."/>
            <person name="Zahm M."/>
            <person name="Klopp C."/>
            <person name="Cedric C."/>
            <person name="Louis A."/>
            <person name="Berthelot C."/>
            <person name="Parey E."/>
            <person name="Roest Crollius H."/>
            <person name="Montfort J."/>
            <person name="Robinson-Rechavi M."/>
            <person name="Bucao C."/>
            <person name="Bouchez O."/>
            <person name="Gislard M."/>
            <person name="Lluch J."/>
            <person name="Milhes M."/>
            <person name="Lampietro C."/>
            <person name="Lopez Roques C."/>
            <person name="Donnadieu C."/>
            <person name="Braasch I."/>
            <person name="Desvignes T."/>
            <person name="Postlethwait J."/>
            <person name="Bobe J."/>
            <person name="Guiguen Y."/>
            <person name="Dirks R."/>
        </authorList>
    </citation>
    <scope>NUCLEOTIDE SEQUENCE</scope>
    <source>
        <strain evidence="4">Tag_6206</strain>
        <tissue evidence="4">Liver</tissue>
    </source>
</reference>
<keyword evidence="1" id="KW-0862">Zinc</keyword>
<accession>A0A9D3MXP6</accession>
<dbReference type="EMBL" id="JAFIRN010000001">
    <property type="protein sequence ID" value="KAG5857209.1"/>
    <property type="molecule type" value="Genomic_DNA"/>
</dbReference>
<proteinExistence type="predicted"/>
<evidence type="ECO:0000256" key="2">
    <source>
        <dbReference type="SAM" id="MobiDB-lite"/>
    </source>
</evidence>
<dbReference type="InterPro" id="IPR005162">
    <property type="entry name" value="Retrotrans_gag_dom"/>
</dbReference>
<organism evidence="4 5">
    <name type="scientific">Anguilla anguilla</name>
    <name type="common">European freshwater eel</name>
    <name type="synonym">Muraena anguilla</name>
    <dbReference type="NCBI Taxonomy" id="7936"/>
    <lineage>
        <taxon>Eukaryota</taxon>
        <taxon>Metazoa</taxon>
        <taxon>Chordata</taxon>
        <taxon>Craniata</taxon>
        <taxon>Vertebrata</taxon>
        <taxon>Euteleostomi</taxon>
        <taxon>Actinopterygii</taxon>
        <taxon>Neopterygii</taxon>
        <taxon>Teleostei</taxon>
        <taxon>Anguilliformes</taxon>
        <taxon>Anguillidae</taxon>
        <taxon>Anguilla</taxon>
    </lineage>
</organism>